<dbReference type="Proteomes" id="UP001498398">
    <property type="component" value="Unassembled WGS sequence"/>
</dbReference>
<dbReference type="EMBL" id="JBANRG010000139">
    <property type="protein sequence ID" value="KAK7433827.1"/>
    <property type="molecule type" value="Genomic_DNA"/>
</dbReference>
<evidence type="ECO:0000313" key="2">
    <source>
        <dbReference type="Proteomes" id="UP001498398"/>
    </source>
</evidence>
<gene>
    <name evidence="1" type="ORF">VKT23_020543</name>
</gene>
<sequence>MANAQSTAFTGAIPWLNKWVSIVSGPERGVIALVKDVQQSTSCSGLQKITTMQVNPCLWVDFDDVRVPGTWQTLYEANPLSSSQSYYQTYSSYTPTAVHVQYVPQEIPICPTTPSPPEAEIIDEMNIWNPLFDNEPEVSHWILHPSFEGRSLKVSLTTDQNQVEDTFVNIENGQVFIRGQWGHKIYLKTNDINKPIVPPLPNIDHGFLAIIDGEYSGRLVRRVHEHKIQPFSQQNVVMVENAGLNSEKIVDGPPLLGVHEHKIQPFSQHFVVVVENAGLDSEKIVDGPLLSVSKEDLIKVAEKNGSKKQGKTLVVSLKARAKKKNFSNFLYV</sequence>
<accession>A0ABR1IJ34</accession>
<name>A0ABR1IJ34_9AGAR</name>
<comment type="caution">
    <text evidence="1">The sequence shown here is derived from an EMBL/GenBank/DDBJ whole genome shotgun (WGS) entry which is preliminary data.</text>
</comment>
<evidence type="ECO:0000313" key="1">
    <source>
        <dbReference type="EMBL" id="KAK7433827.1"/>
    </source>
</evidence>
<organism evidence="1 2">
    <name type="scientific">Marasmiellus scandens</name>
    <dbReference type="NCBI Taxonomy" id="2682957"/>
    <lineage>
        <taxon>Eukaryota</taxon>
        <taxon>Fungi</taxon>
        <taxon>Dikarya</taxon>
        <taxon>Basidiomycota</taxon>
        <taxon>Agaricomycotina</taxon>
        <taxon>Agaricomycetes</taxon>
        <taxon>Agaricomycetidae</taxon>
        <taxon>Agaricales</taxon>
        <taxon>Marasmiineae</taxon>
        <taxon>Omphalotaceae</taxon>
        <taxon>Marasmiellus</taxon>
    </lineage>
</organism>
<keyword evidence="2" id="KW-1185">Reference proteome</keyword>
<reference evidence="1 2" key="1">
    <citation type="submission" date="2024-01" db="EMBL/GenBank/DDBJ databases">
        <title>A draft genome for the cacao thread blight pathogen Marasmiellus scandens.</title>
        <authorList>
            <person name="Baruah I.K."/>
            <person name="Leung J."/>
            <person name="Bukari Y."/>
            <person name="Amoako-Attah I."/>
            <person name="Meinhardt L.W."/>
            <person name="Bailey B.A."/>
            <person name="Cohen S.P."/>
        </authorList>
    </citation>
    <scope>NUCLEOTIDE SEQUENCE [LARGE SCALE GENOMIC DNA]</scope>
    <source>
        <strain evidence="1 2">GH-19</strain>
    </source>
</reference>
<protein>
    <submittedName>
        <fullName evidence="1">Uncharacterized protein</fullName>
    </submittedName>
</protein>
<proteinExistence type="predicted"/>